<comment type="caution">
    <text evidence="1">The sequence shown here is derived from an EMBL/GenBank/DDBJ whole genome shotgun (WGS) entry which is preliminary data.</text>
</comment>
<sequence>MPGRVYNVTRHRIDTPRMFQGVADDYSKTFGVQQCSLGTQRGDGGVSVALAQSHRPHFVRKLTWSEEPSLGQQQVV</sequence>
<protein>
    <submittedName>
        <fullName evidence="1">Uncharacterized protein</fullName>
    </submittedName>
</protein>
<organism evidence="1 2">
    <name type="scientific">Kitasatospora saccharophila</name>
    <dbReference type="NCBI Taxonomy" id="407973"/>
    <lineage>
        <taxon>Bacteria</taxon>
        <taxon>Bacillati</taxon>
        <taxon>Actinomycetota</taxon>
        <taxon>Actinomycetes</taxon>
        <taxon>Kitasatosporales</taxon>
        <taxon>Streptomycetaceae</taxon>
        <taxon>Kitasatospora</taxon>
    </lineage>
</organism>
<reference evidence="1 2" key="1">
    <citation type="journal article" date="2019" name="Int. J. Syst. Evol. Microbiol.">
        <title>The Global Catalogue of Microorganisms (GCM) 10K type strain sequencing project: providing services to taxonomists for standard genome sequencing and annotation.</title>
        <authorList>
            <consortium name="The Broad Institute Genomics Platform"/>
            <consortium name="The Broad Institute Genome Sequencing Center for Infectious Disease"/>
            <person name="Wu L."/>
            <person name="Ma J."/>
        </authorList>
    </citation>
    <scope>NUCLEOTIDE SEQUENCE [LARGE SCALE GENOMIC DNA]</scope>
    <source>
        <strain evidence="1 2">JCM 14559</strain>
    </source>
</reference>
<dbReference type="EMBL" id="BAAANS010000002">
    <property type="protein sequence ID" value="GAA2084765.1"/>
    <property type="molecule type" value="Genomic_DNA"/>
</dbReference>
<keyword evidence="2" id="KW-1185">Reference proteome</keyword>
<evidence type="ECO:0000313" key="1">
    <source>
        <dbReference type="EMBL" id="GAA2084765.1"/>
    </source>
</evidence>
<accession>A0ABN2W689</accession>
<name>A0ABN2W689_9ACTN</name>
<proteinExistence type="predicted"/>
<evidence type="ECO:0000313" key="2">
    <source>
        <dbReference type="Proteomes" id="UP001500897"/>
    </source>
</evidence>
<gene>
    <name evidence="1" type="ORF">GCM10009759_04060</name>
</gene>
<dbReference type="Proteomes" id="UP001500897">
    <property type="component" value="Unassembled WGS sequence"/>
</dbReference>